<keyword evidence="1" id="KW-0175">Coiled coil</keyword>
<accession>A0A923SI75</accession>
<dbReference type="RefSeq" id="WP_187066266.1">
    <property type="nucleotide sequence ID" value="NZ_JACRVF010000001.1"/>
</dbReference>
<name>A0A923SI75_9BACT</name>
<evidence type="ECO:0000256" key="1">
    <source>
        <dbReference type="SAM" id="Coils"/>
    </source>
</evidence>
<gene>
    <name evidence="2" type="ORF">H8S84_05645</name>
</gene>
<comment type="caution">
    <text evidence="2">The sequence shown here is derived from an EMBL/GenBank/DDBJ whole genome shotgun (WGS) entry which is preliminary data.</text>
</comment>
<keyword evidence="3" id="KW-1185">Reference proteome</keyword>
<sequence>MGEPLLLPQNLPHPYYLEAIHQSLEVIQQQLLNEVKVKQEAMHLLVERMTNLENTIEKRDQRISELTAELELNRRMTEGNRQIVNKLLNDIDRLQQDIEWYKRTYESRSLLGTLKEKIFGTKKLI</sequence>
<feature type="coiled-coil region" evidence="1">
    <location>
        <begin position="49"/>
        <end position="104"/>
    </location>
</feature>
<evidence type="ECO:0000313" key="3">
    <source>
        <dbReference type="Proteomes" id="UP000603640"/>
    </source>
</evidence>
<dbReference type="Proteomes" id="UP000603640">
    <property type="component" value="Unassembled WGS sequence"/>
</dbReference>
<proteinExistence type="predicted"/>
<dbReference type="EMBL" id="JACRVF010000001">
    <property type="protein sequence ID" value="MBC5992317.1"/>
    <property type="molecule type" value="Genomic_DNA"/>
</dbReference>
<organism evidence="2 3">
    <name type="scientific">Pontibacter cellulosilyticus</name>
    <dbReference type="NCBI Taxonomy" id="1720253"/>
    <lineage>
        <taxon>Bacteria</taxon>
        <taxon>Pseudomonadati</taxon>
        <taxon>Bacteroidota</taxon>
        <taxon>Cytophagia</taxon>
        <taxon>Cytophagales</taxon>
        <taxon>Hymenobacteraceae</taxon>
        <taxon>Pontibacter</taxon>
    </lineage>
</organism>
<protein>
    <submittedName>
        <fullName evidence="2">Uncharacterized protein</fullName>
    </submittedName>
</protein>
<dbReference type="AlphaFoldDB" id="A0A923SI75"/>
<evidence type="ECO:0000313" key="2">
    <source>
        <dbReference type="EMBL" id="MBC5992317.1"/>
    </source>
</evidence>
<reference evidence="2" key="1">
    <citation type="submission" date="2020-08" db="EMBL/GenBank/DDBJ databases">
        <title>Pontibacter sp. SD6 16S ribosomal RNA gene Genome sequencing and assembly.</title>
        <authorList>
            <person name="Kang M."/>
        </authorList>
    </citation>
    <scope>NUCLEOTIDE SEQUENCE</scope>
    <source>
        <strain evidence="2">SD6</strain>
    </source>
</reference>